<evidence type="ECO:0000256" key="5">
    <source>
        <dbReference type="ARBA" id="ARBA00022692"/>
    </source>
</evidence>
<dbReference type="EMBL" id="JAFNJU010000001">
    <property type="protein sequence ID" value="MBO1263480.1"/>
    <property type="molecule type" value="Genomic_DNA"/>
</dbReference>
<dbReference type="GO" id="GO:0005886">
    <property type="term" value="C:plasma membrane"/>
    <property type="evidence" value="ECO:0007669"/>
    <property type="project" value="UniProtKB-SubCell"/>
</dbReference>
<dbReference type="Proteomes" id="UP000664218">
    <property type="component" value="Unassembled WGS sequence"/>
</dbReference>
<evidence type="ECO:0000256" key="4">
    <source>
        <dbReference type="ARBA" id="ARBA00022475"/>
    </source>
</evidence>
<dbReference type="InterPro" id="IPR002758">
    <property type="entry name" value="Cation_antiport_E"/>
</dbReference>
<proteinExistence type="inferred from homology"/>
<dbReference type="RefSeq" id="WP_207598002.1">
    <property type="nucleotide sequence ID" value="NZ_JAFNJU010000001.1"/>
</dbReference>
<keyword evidence="7" id="KW-0472">Membrane</keyword>
<dbReference type="Pfam" id="PF01899">
    <property type="entry name" value="MNHE"/>
    <property type="match status" value="1"/>
</dbReference>
<dbReference type="AlphaFoldDB" id="A0A939H9C3"/>
<evidence type="ECO:0000256" key="7">
    <source>
        <dbReference type="ARBA" id="ARBA00023136"/>
    </source>
</evidence>
<gene>
    <name evidence="8" type="ORF">J3A84_00305</name>
</gene>
<evidence type="ECO:0000313" key="9">
    <source>
        <dbReference type="Proteomes" id="UP000664218"/>
    </source>
</evidence>
<keyword evidence="6" id="KW-1133">Transmembrane helix</keyword>
<keyword evidence="3" id="KW-0813">Transport</keyword>
<sequence length="169" mass="18897">MSKTALQSRKNILIMFFLLLFFWSIIDGKLTVESVLLGACSATLILYLNRDILFTRADGGPVTARFLWHFTTLIAVLIVEIVKSNINVAKIVLNPKMPIAPSFVRVPVRFRKDFNKVLYGNVVTLTPGTLTVDIVGDEYIVHALTREAAEGLQGSALEEHVLRLEEKVK</sequence>
<accession>A0A939H9C3</accession>
<comment type="similarity">
    <text evidence="2">Belongs to the CPA3 antiporters (TC 2.A.63) subunit E family.</text>
</comment>
<name>A0A939H9C3_9CLOT</name>
<comment type="caution">
    <text evidence="8">The sequence shown here is derived from an EMBL/GenBank/DDBJ whole genome shotgun (WGS) entry which is preliminary data.</text>
</comment>
<protein>
    <submittedName>
        <fullName evidence="8">Na+/H+ antiporter subunit E</fullName>
    </submittedName>
</protein>
<reference evidence="8" key="1">
    <citation type="submission" date="2021-03" db="EMBL/GenBank/DDBJ databases">
        <title>Proteiniclasticum marinus sp. nov., isolated from tidal flat sediment.</title>
        <authorList>
            <person name="Namirimu T."/>
            <person name="Yang J.-A."/>
            <person name="Yang S.-H."/>
            <person name="Kim Y.-J."/>
            <person name="Kwon K.K."/>
        </authorList>
    </citation>
    <scope>NUCLEOTIDE SEQUENCE</scope>
    <source>
        <strain evidence="8">SCR006</strain>
    </source>
</reference>
<dbReference type="PANTHER" id="PTHR34584:SF1">
    <property type="entry name" value="NA(+)_H(+) ANTIPORTER SUBUNIT E1"/>
    <property type="match status" value="1"/>
</dbReference>
<evidence type="ECO:0000256" key="3">
    <source>
        <dbReference type="ARBA" id="ARBA00022449"/>
    </source>
</evidence>
<comment type="subcellular location">
    <subcellularLocation>
        <location evidence="1">Cell membrane</location>
        <topology evidence="1">Multi-pass membrane protein</topology>
    </subcellularLocation>
</comment>
<dbReference type="GO" id="GO:0015297">
    <property type="term" value="F:antiporter activity"/>
    <property type="evidence" value="ECO:0007669"/>
    <property type="project" value="UniProtKB-KW"/>
</dbReference>
<evidence type="ECO:0000313" key="8">
    <source>
        <dbReference type="EMBL" id="MBO1263480.1"/>
    </source>
</evidence>
<keyword evidence="4" id="KW-1003">Cell membrane</keyword>
<evidence type="ECO:0000256" key="1">
    <source>
        <dbReference type="ARBA" id="ARBA00004651"/>
    </source>
</evidence>
<dbReference type="PANTHER" id="PTHR34584">
    <property type="entry name" value="NA(+)/H(+) ANTIPORTER SUBUNIT E1"/>
    <property type="match status" value="1"/>
</dbReference>
<keyword evidence="5" id="KW-0812">Transmembrane</keyword>
<organism evidence="8 9">
    <name type="scientific">Proteiniclasticum aestuarii</name>
    <dbReference type="NCBI Taxonomy" id="2817862"/>
    <lineage>
        <taxon>Bacteria</taxon>
        <taxon>Bacillati</taxon>
        <taxon>Bacillota</taxon>
        <taxon>Clostridia</taxon>
        <taxon>Eubacteriales</taxon>
        <taxon>Clostridiaceae</taxon>
        <taxon>Proteiniclasticum</taxon>
    </lineage>
</organism>
<dbReference type="GO" id="GO:0008324">
    <property type="term" value="F:monoatomic cation transmembrane transporter activity"/>
    <property type="evidence" value="ECO:0007669"/>
    <property type="project" value="InterPro"/>
</dbReference>
<evidence type="ECO:0000256" key="6">
    <source>
        <dbReference type="ARBA" id="ARBA00022989"/>
    </source>
</evidence>
<dbReference type="PIRSF" id="PIRSF019239">
    <property type="entry name" value="MrpE"/>
    <property type="match status" value="1"/>
</dbReference>
<keyword evidence="3" id="KW-0050">Antiport</keyword>
<evidence type="ECO:0000256" key="2">
    <source>
        <dbReference type="ARBA" id="ARBA00006228"/>
    </source>
</evidence>
<keyword evidence="9" id="KW-1185">Reference proteome</keyword>